<name>A0A6J7WYY4_9CAUD</name>
<evidence type="ECO:0000313" key="1">
    <source>
        <dbReference type="EMBL" id="CAB5221922.1"/>
    </source>
</evidence>
<gene>
    <name evidence="1" type="ORF">UFOVP359_136</name>
</gene>
<proteinExistence type="predicted"/>
<sequence length="83" mass="9862">MEFELHHEKDAGPVVRWIATKLLSFMHKIEKPLYDYADMYTAVWDDYEDEDTLAVPHNQMGIFDSLEPLPQFEKFENLTEDLI</sequence>
<dbReference type="EMBL" id="LR798295">
    <property type="protein sequence ID" value="CAB5221922.1"/>
    <property type="molecule type" value="Genomic_DNA"/>
</dbReference>
<protein>
    <submittedName>
        <fullName evidence="1">Uncharacterized protein</fullName>
    </submittedName>
</protein>
<organism evidence="1">
    <name type="scientific">uncultured Caudovirales phage</name>
    <dbReference type="NCBI Taxonomy" id="2100421"/>
    <lineage>
        <taxon>Viruses</taxon>
        <taxon>Duplodnaviria</taxon>
        <taxon>Heunggongvirae</taxon>
        <taxon>Uroviricota</taxon>
        <taxon>Caudoviricetes</taxon>
        <taxon>Peduoviridae</taxon>
        <taxon>Maltschvirus</taxon>
        <taxon>Maltschvirus maltsch</taxon>
    </lineage>
</organism>
<accession>A0A6J7WYY4</accession>
<reference evidence="1" key="1">
    <citation type="submission" date="2020-05" db="EMBL/GenBank/DDBJ databases">
        <authorList>
            <person name="Chiriac C."/>
            <person name="Salcher M."/>
            <person name="Ghai R."/>
            <person name="Kavagutti S V."/>
        </authorList>
    </citation>
    <scope>NUCLEOTIDE SEQUENCE</scope>
</reference>